<protein>
    <submittedName>
        <fullName evidence="1">Uncharacterized protein</fullName>
    </submittedName>
</protein>
<reference evidence="1 2" key="1">
    <citation type="journal article" date="2011" name="Proc. Natl. Acad. Sci. U.S.A.">
        <title>Evolutionary erosion of yeast sex chromosomes by mating-type switching accidents.</title>
        <authorList>
            <person name="Gordon J.L."/>
            <person name="Armisen D."/>
            <person name="Proux-Wera E."/>
            <person name="Oheigeartaigh S.S."/>
            <person name="Byrne K.P."/>
            <person name="Wolfe K.H."/>
        </authorList>
    </citation>
    <scope>NUCLEOTIDE SEQUENCE [LARGE SCALE GENOMIC DNA]</scope>
    <source>
        <strain evidence="2">ATCC 34711 / CBS 6284 / DSM 70876 / NBRC 10599 / NRRL Y-10934 / UCD 77-7</strain>
    </source>
</reference>
<dbReference type="AlphaFoldDB" id="I2H396"/>
<dbReference type="GeneID" id="14495884"/>
<dbReference type="InParanoid" id="I2H396"/>
<dbReference type="Proteomes" id="UP000002866">
    <property type="component" value="Chromosome 4"/>
</dbReference>
<accession>I2H396</accession>
<organism evidence="1 2">
    <name type="scientific">Henningerozyma blattae (strain ATCC 34711 / CBS 6284 / DSM 70876 / NBRC 10599 / NRRL Y-10934 / UCD 77-7)</name>
    <name type="common">Yeast</name>
    <name type="synonym">Tetrapisispora blattae</name>
    <dbReference type="NCBI Taxonomy" id="1071380"/>
    <lineage>
        <taxon>Eukaryota</taxon>
        <taxon>Fungi</taxon>
        <taxon>Dikarya</taxon>
        <taxon>Ascomycota</taxon>
        <taxon>Saccharomycotina</taxon>
        <taxon>Saccharomycetes</taxon>
        <taxon>Saccharomycetales</taxon>
        <taxon>Saccharomycetaceae</taxon>
        <taxon>Henningerozyma</taxon>
    </lineage>
</organism>
<name>I2H396_HENB6</name>
<dbReference type="KEGG" id="tbl:TBLA_0D03480"/>
<proteinExistence type="predicted"/>
<dbReference type="HOGENOM" id="CLU_1636551_0_0_1"/>
<evidence type="ECO:0000313" key="2">
    <source>
        <dbReference type="Proteomes" id="UP000002866"/>
    </source>
</evidence>
<keyword evidence="2" id="KW-1185">Reference proteome</keyword>
<gene>
    <name evidence="1" type="primary">TBLA0D03480</name>
    <name evidence="1" type="ORF">TBLA_0D03480</name>
</gene>
<evidence type="ECO:0000313" key="1">
    <source>
        <dbReference type="EMBL" id="CCH60848.1"/>
    </source>
</evidence>
<dbReference type="EMBL" id="HE806319">
    <property type="protein sequence ID" value="CCH60848.1"/>
    <property type="molecule type" value="Genomic_DNA"/>
</dbReference>
<dbReference type="RefSeq" id="XP_004180367.1">
    <property type="nucleotide sequence ID" value="XM_004180319.1"/>
</dbReference>
<sequence>MTNYNLLNKLKNLIPFDMSILTANISDKDNDSLFFTLSLIEVLSIILVTSYPVELFELLFSTVQIVSNSYKFFKDVKSKYSINIYKRHKRQKRVRFNQLILAANKASAKKYKYDTYMKSPLSTVPSFQFTTNMNRIKQVPSKSKKFKANNGLLFSSIIFNRY</sequence>